<dbReference type="Pfam" id="PF05593">
    <property type="entry name" value="RHS_repeat"/>
    <property type="match status" value="3"/>
</dbReference>
<dbReference type="PANTHER" id="PTHR32305:SF15">
    <property type="entry name" value="PROTEIN RHSA-RELATED"/>
    <property type="match status" value="1"/>
</dbReference>
<dbReference type="InterPro" id="IPR050708">
    <property type="entry name" value="T6SS_VgrG/RHS"/>
</dbReference>
<dbReference type="PANTHER" id="PTHR32305">
    <property type="match status" value="1"/>
</dbReference>
<gene>
    <name evidence="2" type="ORF">H8L32_00695</name>
</gene>
<name>A0ABR6ZJD7_9BURK</name>
<keyword evidence="3" id="KW-1185">Reference proteome</keyword>
<feature type="chain" id="PRO_5046814448" evidence="1">
    <location>
        <begin position="42"/>
        <end position="495"/>
    </location>
</feature>
<evidence type="ECO:0000256" key="1">
    <source>
        <dbReference type="SAM" id="SignalP"/>
    </source>
</evidence>
<evidence type="ECO:0000313" key="2">
    <source>
        <dbReference type="EMBL" id="MBC3915988.1"/>
    </source>
</evidence>
<proteinExistence type="predicted"/>
<keyword evidence="1" id="KW-0732">Signal</keyword>
<feature type="signal peptide" evidence="1">
    <location>
        <begin position="1"/>
        <end position="41"/>
    </location>
</feature>
<dbReference type="RefSeq" id="WP_186945248.1">
    <property type="nucleotide sequence ID" value="NZ_JACOGF010000001.1"/>
</dbReference>
<dbReference type="InterPro" id="IPR031325">
    <property type="entry name" value="RHS_repeat"/>
</dbReference>
<evidence type="ECO:0000313" key="3">
    <source>
        <dbReference type="Proteomes" id="UP000650424"/>
    </source>
</evidence>
<comment type="caution">
    <text evidence="2">The sequence shown here is derived from an EMBL/GenBank/DDBJ whole genome shotgun (WGS) entry which is preliminary data.</text>
</comment>
<reference evidence="2 3" key="1">
    <citation type="submission" date="2020-08" db="EMBL/GenBank/DDBJ databases">
        <title>Novel species isolated from subtropical streams in China.</title>
        <authorList>
            <person name="Lu H."/>
        </authorList>
    </citation>
    <scope>NUCLEOTIDE SEQUENCE [LARGE SCALE GENOMIC DNA]</scope>
    <source>
        <strain evidence="2 3">CY18W</strain>
    </source>
</reference>
<dbReference type="InterPro" id="IPR006530">
    <property type="entry name" value="YD"/>
</dbReference>
<organism evidence="2 3">
    <name type="scientific">Undibacterium hunanense</name>
    <dbReference type="NCBI Taxonomy" id="2762292"/>
    <lineage>
        <taxon>Bacteria</taxon>
        <taxon>Pseudomonadati</taxon>
        <taxon>Pseudomonadota</taxon>
        <taxon>Betaproteobacteria</taxon>
        <taxon>Burkholderiales</taxon>
        <taxon>Oxalobacteraceae</taxon>
        <taxon>Undibacterium</taxon>
    </lineage>
</organism>
<dbReference type="Gene3D" id="2.180.10.10">
    <property type="entry name" value="RHS repeat-associated core"/>
    <property type="match status" value="2"/>
</dbReference>
<sequence length="495" mass="54681">MSSFKSFTTMFMSKKRYCPNSHKLIGAIAIASSMFCSFAHADSASYSYDYDEFGNVKYKSTSHGGYGYYLTYDVLGRAKSKLLIWDDIPVNYEYNGQNQLIRVAEGTDSFGLRGTYTYDGLGNQLSATLPETGTSTFSYDIAGNLLSKTDAKGQVTNYSYDALNRLKRISYSDGNAINYTYDQGANAKGRVSQISDQNGSIQYTYDVYGRILSDTRSVAVNSSTVTGTILYQYDSAGRLSSQTYPNGRRVSYTRDALGHISQIDTSKDGVTNTVLSQVAYRPFEGMQSYRNSAGQTYTRNFDTSGRVVNFTLNNQVQAINYNPAGQIVGIGEIGNAARQATFGYDQFNQLISYVTPQTTQNFTNMLKGEYIYKDVDGVRTTYNSGVKRQLTQVAGSKTSNIISDANGSITDNSDAQFSYDARGRMNSVTNSAGVVQYVVNALGQRAQKTVLDKSANVLSRTTYYYDKNGKLINERTGAFDVDYIYLENTPVAVIK</sequence>
<dbReference type="NCBIfam" id="TIGR01643">
    <property type="entry name" value="YD_repeat_2x"/>
    <property type="match status" value="3"/>
</dbReference>
<protein>
    <submittedName>
        <fullName evidence="2">RHS repeat protein</fullName>
    </submittedName>
</protein>
<accession>A0ABR6ZJD7</accession>
<dbReference type="Proteomes" id="UP000650424">
    <property type="component" value="Unassembled WGS sequence"/>
</dbReference>
<dbReference type="EMBL" id="JACOGF010000001">
    <property type="protein sequence ID" value="MBC3915988.1"/>
    <property type="molecule type" value="Genomic_DNA"/>
</dbReference>